<evidence type="ECO:0000313" key="2">
    <source>
        <dbReference type="Proteomes" id="UP000000305"/>
    </source>
</evidence>
<dbReference type="Proteomes" id="UP000000305">
    <property type="component" value="Unassembled WGS sequence"/>
</dbReference>
<name>E9G9K8_DAPPU</name>
<dbReference type="PhylomeDB" id="E9G9K8"/>
<sequence>MNSKFIEYDDTNKIYAASLCVSCSDALIVKRIPMHSLANGVDYGDALAFDLEELTFQRKKQAALTGHMITFPQPDDILMTEITRINSNLADGRIYPRVDDFHLLLSVVFVGERQQYFRVLKALHPAYKNIVIDDSKEMSSKPSKLLKRAEIIHGEMEYGMDKMVLDDCDNQTDLLIVYLF</sequence>
<evidence type="ECO:0000313" key="1">
    <source>
        <dbReference type="EMBL" id="EFX83863.1"/>
    </source>
</evidence>
<keyword evidence="2" id="KW-1185">Reference proteome</keyword>
<organism evidence="1 2">
    <name type="scientific">Daphnia pulex</name>
    <name type="common">Water flea</name>
    <dbReference type="NCBI Taxonomy" id="6669"/>
    <lineage>
        <taxon>Eukaryota</taxon>
        <taxon>Metazoa</taxon>
        <taxon>Ecdysozoa</taxon>
        <taxon>Arthropoda</taxon>
        <taxon>Crustacea</taxon>
        <taxon>Branchiopoda</taxon>
        <taxon>Diplostraca</taxon>
        <taxon>Cladocera</taxon>
        <taxon>Anomopoda</taxon>
        <taxon>Daphniidae</taxon>
        <taxon>Daphnia</taxon>
    </lineage>
</organism>
<dbReference type="InParanoid" id="E9G9K8"/>
<accession>E9G9K8</accession>
<dbReference type="KEGG" id="dpx:DAPPUDRAFT_315385"/>
<protein>
    <submittedName>
        <fullName evidence="1">Uncharacterized protein</fullName>
    </submittedName>
</protein>
<dbReference type="AlphaFoldDB" id="E9G9K8"/>
<reference evidence="1 2" key="1">
    <citation type="journal article" date="2011" name="Science">
        <title>The ecoresponsive genome of Daphnia pulex.</title>
        <authorList>
            <person name="Colbourne J.K."/>
            <person name="Pfrender M.E."/>
            <person name="Gilbert D."/>
            <person name="Thomas W.K."/>
            <person name="Tucker A."/>
            <person name="Oakley T.H."/>
            <person name="Tokishita S."/>
            <person name="Aerts A."/>
            <person name="Arnold G.J."/>
            <person name="Basu M.K."/>
            <person name="Bauer D.J."/>
            <person name="Caceres C.E."/>
            <person name="Carmel L."/>
            <person name="Casola C."/>
            <person name="Choi J.H."/>
            <person name="Detter J.C."/>
            <person name="Dong Q."/>
            <person name="Dusheyko S."/>
            <person name="Eads B.D."/>
            <person name="Frohlich T."/>
            <person name="Geiler-Samerotte K.A."/>
            <person name="Gerlach D."/>
            <person name="Hatcher P."/>
            <person name="Jogdeo S."/>
            <person name="Krijgsveld J."/>
            <person name="Kriventseva E.V."/>
            <person name="Kultz D."/>
            <person name="Laforsch C."/>
            <person name="Lindquist E."/>
            <person name="Lopez J."/>
            <person name="Manak J.R."/>
            <person name="Muller J."/>
            <person name="Pangilinan J."/>
            <person name="Patwardhan R.P."/>
            <person name="Pitluck S."/>
            <person name="Pritham E.J."/>
            <person name="Rechtsteiner A."/>
            <person name="Rho M."/>
            <person name="Rogozin I.B."/>
            <person name="Sakarya O."/>
            <person name="Salamov A."/>
            <person name="Schaack S."/>
            <person name="Shapiro H."/>
            <person name="Shiga Y."/>
            <person name="Skalitzky C."/>
            <person name="Smith Z."/>
            <person name="Souvorov A."/>
            <person name="Sung W."/>
            <person name="Tang Z."/>
            <person name="Tsuchiya D."/>
            <person name="Tu H."/>
            <person name="Vos H."/>
            <person name="Wang M."/>
            <person name="Wolf Y.I."/>
            <person name="Yamagata H."/>
            <person name="Yamada T."/>
            <person name="Ye Y."/>
            <person name="Shaw J.R."/>
            <person name="Andrews J."/>
            <person name="Crease T.J."/>
            <person name="Tang H."/>
            <person name="Lucas S.M."/>
            <person name="Robertson H.M."/>
            <person name="Bork P."/>
            <person name="Koonin E.V."/>
            <person name="Zdobnov E.M."/>
            <person name="Grigoriev I.V."/>
            <person name="Lynch M."/>
            <person name="Boore J.L."/>
        </authorList>
    </citation>
    <scope>NUCLEOTIDE SEQUENCE [LARGE SCALE GENOMIC DNA]</scope>
</reference>
<gene>
    <name evidence="1" type="ORF">DAPPUDRAFT_315385</name>
</gene>
<proteinExistence type="predicted"/>
<dbReference type="EMBL" id="GL732536">
    <property type="protein sequence ID" value="EFX83863.1"/>
    <property type="molecule type" value="Genomic_DNA"/>
</dbReference>
<dbReference type="HOGENOM" id="CLU_1497724_0_0_1"/>